<dbReference type="AlphaFoldDB" id="A0AAV7EM76"/>
<evidence type="ECO:0000256" key="7">
    <source>
        <dbReference type="SAM" id="Phobius"/>
    </source>
</evidence>
<feature type="transmembrane region" description="Helical" evidence="7">
    <location>
        <begin position="62"/>
        <end position="80"/>
    </location>
</feature>
<evidence type="ECO:0000256" key="6">
    <source>
        <dbReference type="ARBA" id="ARBA00023136"/>
    </source>
</evidence>
<evidence type="ECO:0000313" key="10">
    <source>
        <dbReference type="Proteomes" id="UP000825729"/>
    </source>
</evidence>
<gene>
    <name evidence="9" type="ORF">H6P81_008767</name>
</gene>
<accession>A0AAV7EM76</accession>
<organism evidence="9 10">
    <name type="scientific">Aristolochia fimbriata</name>
    <name type="common">White veined hardy Dutchman's pipe vine</name>
    <dbReference type="NCBI Taxonomy" id="158543"/>
    <lineage>
        <taxon>Eukaryota</taxon>
        <taxon>Viridiplantae</taxon>
        <taxon>Streptophyta</taxon>
        <taxon>Embryophyta</taxon>
        <taxon>Tracheophyta</taxon>
        <taxon>Spermatophyta</taxon>
        <taxon>Magnoliopsida</taxon>
        <taxon>Magnoliidae</taxon>
        <taxon>Piperales</taxon>
        <taxon>Aristolochiaceae</taxon>
        <taxon>Aristolochia</taxon>
    </lineage>
</organism>
<keyword evidence="6 7" id="KW-0472">Membrane</keyword>
<dbReference type="EMBL" id="JAINDJ010000004">
    <property type="protein sequence ID" value="KAG9448802.1"/>
    <property type="molecule type" value="Genomic_DNA"/>
</dbReference>
<keyword evidence="10" id="KW-1185">Reference proteome</keyword>
<evidence type="ECO:0000256" key="3">
    <source>
        <dbReference type="ARBA" id="ARBA00022692"/>
    </source>
</evidence>
<evidence type="ECO:0000256" key="2">
    <source>
        <dbReference type="ARBA" id="ARBA00022448"/>
    </source>
</evidence>
<name>A0AAV7EM76_ARIFI</name>
<feature type="transmembrane region" description="Helical" evidence="7">
    <location>
        <begin position="161"/>
        <end position="181"/>
    </location>
</feature>
<feature type="domain" description="Amino acid transporter transmembrane" evidence="8">
    <location>
        <begin position="31"/>
        <end position="461"/>
    </location>
</feature>
<keyword evidence="3 7" id="KW-0812">Transmembrane</keyword>
<evidence type="ECO:0000256" key="4">
    <source>
        <dbReference type="ARBA" id="ARBA00022970"/>
    </source>
</evidence>
<feature type="transmembrane region" description="Helical" evidence="7">
    <location>
        <begin position="405"/>
        <end position="425"/>
    </location>
</feature>
<dbReference type="Proteomes" id="UP000825729">
    <property type="component" value="Unassembled WGS sequence"/>
</dbReference>
<feature type="transmembrane region" description="Helical" evidence="7">
    <location>
        <begin position="379"/>
        <end position="399"/>
    </location>
</feature>
<keyword evidence="4" id="KW-0029">Amino-acid transport</keyword>
<feature type="transmembrane region" description="Helical" evidence="7">
    <location>
        <begin position="317"/>
        <end position="336"/>
    </location>
</feature>
<keyword evidence="2" id="KW-0813">Transport</keyword>
<reference evidence="9 10" key="1">
    <citation type="submission" date="2021-07" db="EMBL/GenBank/DDBJ databases">
        <title>The Aristolochia fimbriata genome: insights into angiosperm evolution, floral development and chemical biosynthesis.</title>
        <authorList>
            <person name="Jiao Y."/>
        </authorList>
    </citation>
    <scope>NUCLEOTIDE SEQUENCE [LARGE SCALE GENOMIC DNA]</scope>
    <source>
        <strain evidence="9">IBCAS-2021</strain>
        <tissue evidence="9">Leaf</tissue>
    </source>
</reference>
<dbReference type="InterPro" id="IPR013057">
    <property type="entry name" value="AA_transpt_TM"/>
</dbReference>
<comment type="caution">
    <text evidence="9">The sequence shown here is derived from an EMBL/GenBank/DDBJ whole genome shotgun (WGS) entry which is preliminary data.</text>
</comment>
<feature type="transmembrane region" description="Helical" evidence="7">
    <location>
        <begin position="187"/>
        <end position="210"/>
    </location>
</feature>
<evidence type="ECO:0000256" key="1">
    <source>
        <dbReference type="ARBA" id="ARBA00004370"/>
    </source>
</evidence>
<dbReference type="GO" id="GO:0016020">
    <property type="term" value="C:membrane"/>
    <property type="evidence" value="ECO:0007669"/>
    <property type="project" value="UniProtKB-SubCell"/>
</dbReference>
<feature type="transmembrane region" description="Helical" evidence="7">
    <location>
        <begin position="35"/>
        <end position="56"/>
    </location>
</feature>
<dbReference type="Pfam" id="PF01490">
    <property type="entry name" value="Aa_trans"/>
    <property type="match status" value="1"/>
</dbReference>
<evidence type="ECO:0000259" key="8">
    <source>
        <dbReference type="Pfam" id="PF01490"/>
    </source>
</evidence>
<dbReference type="PANTHER" id="PTHR48017">
    <property type="entry name" value="OS05G0424000 PROTEIN-RELATED"/>
    <property type="match status" value="1"/>
</dbReference>
<sequence>MNSSVTATDQVLLAIRNPDQADDDDHQSSIRTGTVWTCSAHIITAVIGSGVLSLAWDVAQMGWIAGPAAMVLFALVTYYATALLADCYRSPDPVTGKRNRTYMEAVNLYLGEKHGWVCGVFQYVNMYGCVVAYQITTAISMSAIQKANCFHREGHQAPCSYGGNFCMLLFGLVQIICSQAPDLQNIGWLSFVATIMAFCYSSIGFGLGLAKVIENGRIKGSIGGVSHGTAVQKLWTVSQAIGDIAFAYPYSLILLEIQDTLKTPPAENRTMKNASMISISITTLFYLSCGCLGYAAFGEETPGNLLTGFGFYEPYWLVNFANACVIVHLVGGYQVYSQPVFAVAEKRLSQKYPNSGFVNNIYTLRAPFLPACKLNLLRLCFRTAYVVSTTALAMTFPYFNEVMGVFGALNFWPLTIYFPVEMYFVQRNIAPWTRKWIGLQIFSMACLLATAVALAGSLEGIVRAKLSE</sequence>
<protein>
    <recommendedName>
        <fullName evidence="8">Amino acid transporter transmembrane domain-containing protein</fullName>
    </recommendedName>
</protein>
<evidence type="ECO:0000313" key="9">
    <source>
        <dbReference type="EMBL" id="KAG9448802.1"/>
    </source>
</evidence>
<feature type="transmembrane region" description="Helical" evidence="7">
    <location>
        <begin position="277"/>
        <end position="297"/>
    </location>
</feature>
<comment type="subcellular location">
    <subcellularLocation>
        <location evidence="1">Membrane</location>
    </subcellularLocation>
</comment>
<proteinExistence type="predicted"/>
<evidence type="ECO:0000256" key="5">
    <source>
        <dbReference type="ARBA" id="ARBA00022989"/>
    </source>
</evidence>
<feature type="transmembrane region" description="Helical" evidence="7">
    <location>
        <begin position="437"/>
        <end position="458"/>
    </location>
</feature>
<dbReference type="GO" id="GO:0006865">
    <property type="term" value="P:amino acid transport"/>
    <property type="evidence" value="ECO:0007669"/>
    <property type="project" value="UniProtKB-KW"/>
</dbReference>
<keyword evidence="5 7" id="KW-1133">Transmembrane helix</keyword>